<evidence type="ECO:0000313" key="3">
    <source>
        <dbReference type="Proteomes" id="UP001362999"/>
    </source>
</evidence>
<feature type="region of interest" description="Disordered" evidence="1">
    <location>
        <begin position="363"/>
        <end position="417"/>
    </location>
</feature>
<evidence type="ECO:0000313" key="2">
    <source>
        <dbReference type="EMBL" id="KAK7023747.1"/>
    </source>
</evidence>
<protein>
    <submittedName>
        <fullName evidence="2">Uncharacterized protein</fullName>
    </submittedName>
</protein>
<feature type="compositionally biased region" description="Basic and acidic residues" evidence="1">
    <location>
        <begin position="192"/>
        <end position="208"/>
    </location>
</feature>
<reference evidence="2 3" key="1">
    <citation type="journal article" date="2024" name="J Genomics">
        <title>Draft genome sequencing and assembly of Favolaschia claudopus CIRM-BRFM 2984 isolated from oak limbs.</title>
        <authorList>
            <person name="Navarro D."/>
            <person name="Drula E."/>
            <person name="Chaduli D."/>
            <person name="Cazenave R."/>
            <person name="Ahrendt S."/>
            <person name="Wang J."/>
            <person name="Lipzen A."/>
            <person name="Daum C."/>
            <person name="Barry K."/>
            <person name="Grigoriev I.V."/>
            <person name="Favel A."/>
            <person name="Rosso M.N."/>
            <person name="Martin F."/>
        </authorList>
    </citation>
    <scope>NUCLEOTIDE SEQUENCE [LARGE SCALE GENOMIC DNA]</scope>
    <source>
        <strain evidence="2 3">CIRM-BRFM 2984</strain>
    </source>
</reference>
<evidence type="ECO:0000256" key="1">
    <source>
        <dbReference type="SAM" id="MobiDB-lite"/>
    </source>
</evidence>
<sequence length="867" mass="95332">MSDPNRFVSSKKKRHYWRPDFGGSWMGPPDDRIWVPGMDWPDGAPPPRDEPDELSVLDTGPTPMATDTPNNQINTPVSLPLHPAPANQLSMLPPVPSLPVQVPLHTPFQPQFGSLPVQPQFAPQNDSIPGYLGGSFFQGPTMQSGPPPVFSSAFSQPSHLAPPPPQYNSLSRGFTMPPLAHDAVLPPHPRRAQREEEARRNLNERRIGVDQPNSNRNDRAGNTAARRPNSPGPVHRRDQHSERSAPPDYRPHSGGNRGRDSNSETRGRDLRGSTYAPRARHETGRGRNDYYRGRTPNFGRADQRSSAGPSNRPPHNRTQPRDEYDSFLGDDDDGAKLYSPRRHPKYRYDSWIPAIVEGQFVPNPSAAETTPRGYPILPSIPSEPGEESDYPSEGSDSEDTQLEKKKSAMIKERNRQSAAVANLPHGSIVPPAFPAPAPPNAGIFGRLSFDQVDDARVLLSWWSAGDESAYYMAIHLITYYGENPAASRPPGIVHLMSNQSNAGSDFVFARTGQHTSLAKLRASASNTITRADRRRARHRNTSRPDRSTTTTTSTSTGPPSVIDTDEVMPAAPEISLASYQPSFLGTSPPTTMLPDVAAGLGPSASLADALTYMERLPPHRWMQGIRIHDGTWPTTSTPLRTAPLIDDVLASRFVLMIAPAESEGGPGGREAFIELVLVGFSLFGLFERFVSRGQWIGASLPLERYPFDARTLNFSLALSWVHQHGISPETQGARALHSFAASWRNRHENTGSPTGVVFRREPTDERSVLNWPDEAITSWSLLQHGQLRPGVTSDYPRIPHERIPRVTLPPTVVPPPASTNDEQIAGPTDESAGPTEPIMEVDEEVEPGEVPNDQEHTVPPENDDDKH</sequence>
<organism evidence="2 3">
    <name type="scientific">Favolaschia claudopus</name>
    <dbReference type="NCBI Taxonomy" id="2862362"/>
    <lineage>
        <taxon>Eukaryota</taxon>
        <taxon>Fungi</taxon>
        <taxon>Dikarya</taxon>
        <taxon>Basidiomycota</taxon>
        <taxon>Agaricomycotina</taxon>
        <taxon>Agaricomycetes</taxon>
        <taxon>Agaricomycetidae</taxon>
        <taxon>Agaricales</taxon>
        <taxon>Marasmiineae</taxon>
        <taxon>Mycenaceae</taxon>
        <taxon>Favolaschia</taxon>
    </lineage>
</organism>
<feature type="compositionally biased region" description="Basic residues" evidence="1">
    <location>
        <begin position="532"/>
        <end position="541"/>
    </location>
</feature>
<gene>
    <name evidence="2" type="ORF">R3P38DRAFT_3194278</name>
</gene>
<feature type="compositionally biased region" description="Low complexity" evidence="1">
    <location>
        <begin position="547"/>
        <end position="556"/>
    </location>
</feature>
<dbReference type="AlphaFoldDB" id="A0AAW0BCK1"/>
<feature type="region of interest" description="Disordered" evidence="1">
    <location>
        <begin position="115"/>
        <end position="341"/>
    </location>
</feature>
<feature type="compositionally biased region" description="Acidic residues" evidence="1">
    <location>
        <begin position="384"/>
        <end position="400"/>
    </location>
</feature>
<name>A0AAW0BCK1_9AGAR</name>
<dbReference type="Proteomes" id="UP001362999">
    <property type="component" value="Unassembled WGS sequence"/>
</dbReference>
<accession>A0AAW0BCK1</accession>
<feature type="compositionally biased region" description="Basic and acidic residues" evidence="1">
    <location>
        <begin position="401"/>
        <end position="415"/>
    </location>
</feature>
<feature type="region of interest" description="Disordered" evidence="1">
    <location>
        <begin position="521"/>
        <end position="565"/>
    </location>
</feature>
<feature type="compositionally biased region" description="Basic and acidic residues" evidence="1">
    <location>
        <begin position="279"/>
        <end position="292"/>
    </location>
</feature>
<feature type="region of interest" description="Disordered" evidence="1">
    <location>
        <begin position="27"/>
        <end position="72"/>
    </location>
</feature>
<feature type="region of interest" description="Disordered" evidence="1">
    <location>
        <begin position="806"/>
        <end position="867"/>
    </location>
</feature>
<dbReference type="EMBL" id="JAWWNJ010000035">
    <property type="protein sequence ID" value="KAK7023747.1"/>
    <property type="molecule type" value="Genomic_DNA"/>
</dbReference>
<feature type="compositionally biased region" description="Basic and acidic residues" evidence="1">
    <location>
        <begin position="853"/>
        <end position="867"/>
    </location>
</feature>
<proteinExistence type="predicted"/>
<feature type="compositionally biased region" description="Basic and acidic residues" evidence="1">
    <location>
        <begin position="235"/>
        <end position="271"/>
    </location>
</feature>
<comment type="caution">
    <text evidence="2">The sequence shown here is derived from an EMBL/GenBank/DDBJ whole genome shotgun (WGS) entry which is preliminary data.</text>
</comment>
<keyword evidence="3" id="KW-1185">Reference proteome</keyword>